<dbReference type="AlphaFoldDB" id="A0A2P5DGZ9"/>
<dbReference type="Proteomes" id="UP000237000">
    <property type="component" value="Unassembled WGS sequence"/>
</dbReference>
<name>A0A2P5DGZ9_TREOI</name>
<comment type="caution">
    <text evidence="2">The sequence shown here is derived from an EMBL/GenBank/DDBJ whole genome shotgun (WGS) entry which is preliminary data.</text>
</comment>
<sequence length="123" mass="13424">MRKHLRPTENLDEIACVRTQKCSRLCHTQTQLYSSRGVGRCLFARTHGSCFENNPVPTDANQPHPVAPAGVDPRSYSIPKTSPDLHALLAIGDPRARAAAPASQEPCVNLDLLASLERYHGPS</sequence>
<evidence type="ECO:0000313" key="3">
    <source>
        <dbReference type="Proteomes" id="UP000237000"/>
    </source>
</evidence>
<gene>
    <name evidence="2" type="ORF">TorRG33x02_251550</name>
</gene>
<reference evidence="3" key="1">
    <citation type="submission" date="2016-06" db="EMBL/GenBank/DDBJ databases">
        <title>Parallel loss of symbiosis genes in relatives of nitrogen-fixing non-legume Parasponia.</title>
        <authorList>
            <person name="Van Velzen R."/>
            <person name="Holmer R."/>
            <person name="Bu F."/>
            <person name="Rutten L."/>
            <person name="Van Zeijl A."/>
            <person name="Liu W."/>
            <person name="Santuari L."/>
            <person name="Cao Q."/>
            <person name="Sharma T."/>
            <person name="Shen D."/>
            <person name="Roswanjaya Y."/>
            <person name="Wardhani T."/>
            <person name="Kalhor M.S."/>
            <person name="Jansen J."/>
            <person name="Van den Hoogen J."/>
            <person name="Gungor B."/>
            <person name="Hartog M."/>
            <person name="Hontelez J."/>
            <person name="Verver J."/>
            <person name="Yang W.-C."/>
            <person name="Schijlen E."/>
            <person name="Repin R."/>
            <person name="Schilthuizen M."/>
            <person name="Schranz E."/>
            <person name="Heidstra R."/>
            <person name="Miyata K."/>
            <person name="Fedorova E."/>
            <person name="Kohlen W."/>
            <person name="Bisseling T."/>
            <person name="Smit S."/>
            <person name="Geurts R."/>
        </authorList>
    </citation>
    <scope>NUCLEOTIDE SEQUENCE [LARGE SCALE GENOMIC DNA]</scope>
    <source>
        <strain evidence="3">cv. RG33-2</strain>
    </source>
</reference>
<keyword evidence="3" id="KW-1185">Reference proteome</keyword>
<organism evidence="2 3">
    <name type="scientific">Trema orientale</name>
    <name type="common">Charcoal tree</name>
    <name type="synonym">Celtis orientalis</name>
    <dbReference type="NCBI Taxonomy" id="63057"/>
    <lineage>
        <taxon>Eukaryota</taxon>
        <taxon>Viridiplantae</taxon>
        <taxon>Streptophyta</taxon>
        <taxon>Embryophyta</taxon>
        <taxon>Tracheophyta</taxon>
        <taxon>Spermatophyta</taxon>
        <taxon>Magnoliopsida</taxon>
        <taxon>eudicotyledons</taxon>
        <taxon>Gunneridae</taxon>
        <taxon>Pentapetalae</taxon>
        <taxon>rosids</taxon>
        <taxon>fabids</taxon>
        <taxon>Rosales</taxon>
        <taxon>Cannabaceae</taxon>
        <taxon>Trema</taxon>
    </lineage>
</organism>
<feature type="region of interest" description="Disordered" evidence="1">
    <location>
        <begin position="54"/>
        <end position="78"/>
    </location>
</feature>
<dbReference type="InParanoid" id="A0A2P5DGZ9"/>
<evidence type="ECO:0000256" key="1">
    <source>
        <dbReference type="SAM" id="MobiDB-lite"/>
    </source>
</evidence>
<protein>
    <submittedName>
        <fullName evidence="2">Uncharacterized protein</fullName>
    </submittedName>
</protein>
<dbReference type="EMBL" id="JXTC01000271">
    <property type="protein sequence ID" value="PON72578.1"/>
    <property type="molecule type" value="Genomic_DNA"/>
</dbReference>
<accession>A0A2P5DGZ9</accession>
<proteinExistence type="predicted"/>
<evidence type="ECO:0000313" key="2">
    <source>
        <dbReference type="EMBL" id="PON72578.1"/>
    </source>
</evidence>